<feature type="site" description="Transition state stabilizer" evidence="8">
    <location>
        <position position="36"/>
    </location>
</feature>
<evidence type="ECO:0000313" key="12">
    <source>
        <dbReference type="Proteomes" id="UP000287188"/>
    </source>
</evidence>
<proteinExistence type="inferred from homology"/>
<dbReference type="GO" id="GO:0046872">
    <property type="term" value="F:metal ion binding"/>
    <property type="evidence" value="ECO:0007669"/>
    <property type="project" value="UniProtKB-KW"/>
</dbReference>
<evidence type="ECO:0000256" key="8">
    <source>
        <dbReference type="HAMAP-Rule" id="MF_00107"/>
    </source>
</evidence>
<dbReference type="Gene3D" id="3.30.1330.50">
    <property type="entry name" value="2-C-methyl-D-erythritol 2,4-cyclodiphosphate synthase"/>
    <property type="match status" value="1"/>
</dbReference>
<dbReference type="RefSeq" id="WP_126551914.1">
    <property type="nucleotide sequence ID" value="NZ_BIFS01000001.1"/>
</dbReference>
<dbReference type="AlphaFoldDB" id="A0A402AME5"/>
<dbReference type="GO" id="GO:0008685">
    <property type="term" value="F:2-C-methyl-D-erythritol 2,4-cyclodiphosphate synthase activity"/>
    <property type="evidence" value="ECO:0007669"/>
    <property type="project" value="UniProtKB-UniRule"/>
</dbReference>
<dbReference type="SUPFAM" id="SSF69765">
    <property type="entry name" value="IpsF-like"/>
    <property type="match status" value="1"/>
</dbReference>
<dbReference type="InterPro" id="IPR003526">
    <property type="entry name" value="MECDP_synthase"/>
</dbReference>
<dbReference type="PROSITE" id="PS01350">
    <property type="entry name" value="ISPF"/>
    <property type="match status" value="1"/>
</dbReference>
<feature type="domain" description="2-C-methyl-D-erythritol 2,4-cyclodiphosphate synthase" evidence="10">
    <location>
        <begin position="4"/>
        <end position="155"/>
    </location>
</feature>
<dbReference type="NCBIfam" id="TIGR00151">
    <property type="entry name" value="ispF"/>
    <property type="match status" value="1"/>
</dbReference>
<comment type="subunit">
    <text evidence="8">Homotrimer.</text>
</comment>
<comment type="similarity">
    <text evidence="3 8 9">Belongs to the IspF family.</text>
</comment>
<evidence type="ECO:0000256" key="5">
    <source>
        <dbReference type="ARBA" id="ARBA00022723"/>
    </source>
</evidence>
<accession>A0A402AME5</accession>
<feature type="binding site" evidence="8">
    <location>
        <position position="140"/>
    </location>
    <ligand>
        <name>4-CDP-2-C-methyl-D-erythritol 2-phosphate</name>
        <dbReference type="ChEBI" id="CHEBI:57919"/>
    </ligand>
</feature>
<evidence type="ECO:0000256" key="1">
    <source>
        <dbReference type="ARBA" id="ARBA00000200"/>
    </source>
</evidence>
<dbReference type="EMBL" id="BIFS01000001">
    <property type="protein sequence ID" value="GCE20204.1"/>
    <property type="molecule type" value="Genomic_DNA"/>
</dbReference>
<dbReference type="PANTHER" id="PTHR43181:SF1">
    <property type="entry name" value="2-C-METHYL-D-ERYTHRITOL 2,4-CYCLODIPHOSPHATE SYNTHASE, CHLOROPLASTIC"/>
    <property type="match status" value="1"/>
</dbReference>
<evidence type="ECO:0000256" key="2">
    <source>
        <dbReference type="ARBA" id="ARBA00004709"/>
    </source>
</evidence>
<organism evidence="11 12">
    <name type="scientific">Dictyobacter kobayashii</name>
    <dbReference type="NCBI Taxonomy" id="2014872"/>
    <lineage>
        <taxon>Bacteria</taxon>
        <taxon>Bacillati</taxon>
        <taxon>Chloroflexota</taxon>
        <taxon>Ktedonobacteria</taxon>
        <taxon>Ktedonobacterales</taxon>
        <taxon>Dictyobacteraceae</taxon>
        <taxon>Dictyobacter</taxon>
    </lineage>
</organism>
<reference evidence="12" key="1">
    <citation type="submission" date="2018-12" db="EMBL/GenBank/DDBJ databases">
        <title>Tengunoibacter tsumagoiensis gen. nov., sp. nov., Dictyobacter kobayashii sp. nov., D. alpinus sp. nov., and D. joshuensis sp. nov. and description of Dictyobacteraceae fam. nov. within the order Ktedonobacterales isolated from Tengu-no-mugimeshi.</title>
        <authorList>
            <person name="Wang C.M."/>
            <person name="Zheng Y."/>
            <person name="Sakai Y."/>
            <person name="Toyoda A."/>
            <person name="Minakuchi Y."/>
            <person name="Abe K."/>
            <person name="Yokota A."/>
            <person name="Yabe S."/>
        </authorList>
    </citation>
    <scope>NUCLEOTIDE SEQUENCE [LARGE SCALE GENOMIC DNA]</scope>
    <source>
        <strain evidence="12">Uno11</strain>
    </source>
</reference>
<feature type="site" description="Transition state stabilizer" evidence="8">
    <location>
        <position position="134"/>
    </location>
</feature>
<keyword evidence="6 8" id="KW-0414">Isoprene biosynthesis</keyword>
<comment type="caution">
    <text evidence="8">Lacks conserved residue(s) required for the propagation of feature annotation.</text>
</comment>
<name>A0A402AME5_9CHLR</name>
<feature type="binding site" evidence="8">
    <location>
        <begin position="133"/>
        <end position="136"/>
    </location>
    <ligand>
        <name>4-CDP-2-C-methyl-D-erythritol 2-phosphate</name>
        <dbReference type="ChEBI" id="CHEBI:57919"/>
    </ligand>
</feature>
<evidence type="ECO:0000256" key="9">
    <source>
        <dbReference type="RuleBase" id="RU004395"/>
    </source>
</evidence>
<dbReference type="InterPro" id="IPR036571">
    <property type="entry name" value="MECDP_synthase_sf"/>
</dbReference>
<dbReference type="GO" id="GO:0019288">
    <property type="term" value="P:isopentenyl diphosphate biosynthetic process, methylerythritol 4-phosphate pathway"/>
    <property type="evidence" value="ECO:0007669"/>
    <property type="project" value="UniProtKB-UniRule"/>
</dbReference>
<protein>
    <recommendedName>
        <fullName evidence="4 8">2-C-methyl-D-erythritol 2,4-cyclodiphosphate synthase</fullName>
        <shortName evidence="8">MECDP-synthase</shortName>
        <shortName evidence="8">MECPP-synthase</shortName>
        <shortName evidence="8">MECPS</shortName>
        <ecNumber evidence="4 8">4.6.1.12</ecNumber>
    </recommendedName>
</protein>
<dbReference type="Proteomes" id="UP000287188">
    <property type="component" value="Unassembled WGS sequence"/>
</dbReference>
<feature type="binding site" evidence="8">
    <location>
        <begin position="10"/>
        <end position="12"/>
    </location>
    <ligand>
        <name>4-CDP-2-C-methyl-D-erythritol 2-phosphate</name>
        <dbReference type="ChEBI" id="CHEBI:57919"/>
    </ligand>
</feature>
<evidence type="ECO:0000256" key="3">
    <source>
        <dbReference type="ARBA" id="ARBA00008480"/>
    </source>
</evidence>
<evidence type="ECO:0000256" key="6">
    <source>
        <dbReference type="ARBA" id="ARBA00023229"/>
    </source>
</evidence>
<dbReference type="InterPro" id="IPR020555">
    <property type="entry name" value="MECDP_synthase_CS"/>
</dbReference>
<evidence type="ECO:0000313" key="11">
    <source>
        <dbReference type="EMBL" id="GCE20204.1"/>
    </source>
</evidence>
<comment type="pathway">
    <text evidence="2 8">Isoprenoid biosynthesis; isopentenyl diphosphate biosynthesis via DXP pathway; isopentenyl diphosphate from 1-deoxy-D-xylulose 5-phosphate: step 4/6.</text>
</comment>
<comment type="catalytic activity">
    <reaction evidence="1 8 9">
        <text>4-CDP-2-C-methyl-D-erythritol 2-phosphate = 2-C-methyl-D-erythritol 2,4-cyclic diphosphate + CMP</text>
        <dbReference type="Rhea" id="RHEA:23864"/>
        <dbReference type="ChEBI" id="CHEBI:57919"/>
        <dbReference type="ChEBI" id="CHEBI:58483"/>
        <dbReference type="ChEBI" id="CHEBI:60377"/>
        <dbReference type="EC" id="4.6.1.12"/>
    </reaction>
</comment>
<feature type="binding site" evidence="8">
    <location>
        <position position="44"/>
    </location>
    <ligand>
        <name>a divalent metal cation</name>
        <dbReference type="ChEBI" id="CHEBI:60240"/>
    </ligand>
</feature>
<comment type="cofactor">
    <cofactor evidence="8">
        <name>a divalent metal cation</name>
        <dbReference type="ChEBI" id="CHEBI:60240"/>
    </cofactor>
    <text evidence="8">Binds 1 divalent metal cation per subunit.</text>
</comment>
<feature type="binding site" evidence="8">
    <location>
        <position position="143"/>
    </location>
    <ligand>
        <name>4-CDP-2-C-methyl-D-erythritol 2-phosphate</name>
        <dbReference type="ChEBI" id="CHEBI:57919"/>
    </ligand>
</feature>
<dbReference type="PANTHER" id="PTHR43181">
    <property type="entry name" value="2-C-METHYL-D-ERYTHRITOL 2,4-CYCLODIPHOSPHATE SYNTHASE, CHLOROPLASTIC"/>
    <property type="match status" value="1"/>
</dbReference>
<keyword evidence="7 8" id="KW-0456">Lyase</keyword>
<comment type="function">
    <text evidence="8">Involved in the biosynthesis of isopentenyl diphosphate (IPP) and dimethylallyl diphosphate (DMAPP), two major building blocks of isoprenoid compounds. Catalyzes the conversion of 4-diphosphocytidyl-2-C-methyl-D-erythritol 2-phosphate (CDP-ME2P) to 2-C-methyl-D-erythritol 2,4-cyclodiphosphate (ME-CPP) with a corresponding release of cytidine 5-monophosphate (CMP).</text>
</comment>
<feature type="binding site" evidence="8">
    <location>
        <position position="10"/>
    </location>
    <ligand>
        <name>a divalent metal cation</name>
        <dbReference type="ChEBI" id="CHEBI:60240"/>
    </ligand>
</feature>
<evidence type="ECO:0000256" key="4">
    <source>
        <dbReference type="ARBA" id="ARBA00012579"/>
    </source>
</evidence>
<feature type="binding site" evidence="8">
    <location>
        <position position="12"/>
    </location>
    <ligand>
        <name>a divalent metal cation</name>
        <dbReference type="ChEBI" id="CHEBI:60240"/>
    </ligand>
</feature>
<keyword evidence="12" id="KW-1185">Reference proteome</keyword>
<comment type="caution">
    <text evidence="11">The sequence shown here is derived from an EMBL/GenBank/DDBJ whole genome shotgun (WGS) entry which is preliminary data.</text>
</comment>
<dbReference type="GO" id="GO:0016114">
    <property type="term" value="P:terpenoid biosynthetic process"/>
    <property type="evidence" value="ECO:0007669"/>
    <property type="project" value="InterPro"/>
</dbReference>
<sequence>MTTRIGSGYDVHAFAPGRPLVLGGVTIPHEAGLAGHSDADAVIHAIVDALLGAAALGDIGQHFPSSPRWKDQPSTVFLTYTVDLLRQHHWSIGNVDATIVAERPKMSPHIQAMRAHLAEHLQLSLDQVSVKATTTDELGFTGRREGIACTAVALIEKD</sequence>
<evidence type="ECO:0000256" key="7">
    <source>
        <dbReference type="ARBA" id="ARBA00023239"/>
    </source>
</evidence>
<keyword evidence="5 8" id="KW-0479">Metal-binding</keyword>
<gene>
    <name evidence="11" type="primary">ispF_2</name>
    <name evidence="8" type="synonym">ispF</name>
    <name evidence="11" type="ORF">KDK_40040</name>
</gene>
<dbReference type="OrthoDB" id="9804336at2"/>
<dbReference type="CDD" id="cd00554">
    <property type="entry name" value="MECDP_synthase"/>
    <property type="match status" value="1"/>
</dbReference>
<evidence type="ECO:0000259" key="10">
    <source>
        <dbReference type="Pfam" id="PF02542"/>
    </source>
</evidence>
<dbReference type="EC" id="4.6.1.12" evidence="4 8"/>
<dbReference type="UniPathway" id="UPA00056">
    <property type="reaction ID" value="UER00095"/>
</dbReference>
<feature type="binding site" evidence="8">
    <location>
        <begin position="36"/>
        <end position="37"/>
    </location>
    <ligand>
        <name>4-CDP-2-C-methyl-D-erythritol 2-phosphate</name>
        <dbReference type="ChEBI" id="CHEBI:57919"/>
    </ligand>
</feature>
<dbReference type="Pfam" id="PF02542">
    <property type="entry name" value="YgbB"/>
    <property type="match status" value="1"/>
</dbReference>
<feature type="binding site" evidence="8">
    <location>
        <begin position="58"/>
        <end position="60"/>
    </location>
    <ligand>
        <name>4-CDP-2-C-methyl-D-erythritol 2-phosphate</name>
        <dbReference type="ChEBI" id="CHEBI:57919"/>
    </ligand>
</feature>
<dbReference type="FunFam" id="3.30.1330.50:FF:000001">
    <property type="entry name" value="2-C-methyl-D-erythritol 2,4-cyclodiphosphate synthase"/>
    <property type="match status" value="1"/>
</dbReference>
<dbReference type="HAMAP" id="MF_00107">
    <property type="entry name" value="IspF"/>
    <property type="match status" value="1"/>
</dbReference>